<evidence type="ECO:0000313" key="3">
    <source>
        <dbReference type="Proteomes" id="UP000694892"/>
    </source>
</evidence>
<proteinExistence type="predicted"/>
<dbReference type="Proteomes" id="UP000694892">
    <property type="component" value="Chromosome 1L"/>
</dbReference>
<dbReference type="AlphaFoldDB" id="A0A974I418"/>
<dbReference type="EMBL" id="CM004466">
    <property type="protein sequence ID" value="OCU00596.1"/>
    <property type="molecule type" value="Genomic_DNA"/>
</dbReference>
<reference evidence="3" key="1">
    <citation type="journal article" date="2016" name="Nature">
        <title>Genome evolution in the allotetraploid frog Xenopus laevis.</title>
        <authorList>
            <person name="Session A.M."/>
            <person name="Uno Y."/>
            <person name="Kwon T."/>
            <person name="Chapman J.A."/>
            <person name="Toyoda A."/>
            <person name="Takahashi S."/>
            <person name="Fukui A."/>
            <person name="Hikosaka A."/>
            <person name="Suzuki A."/>
            <person name="Kondo M."/>
            <person name="van Heeringen S.J."/>
            <person name="Quigley I."/>
            <person name="Heinz S."/>
            <person name="Ogino H."/>
            <person name="Ochi H."/>
            <person name="Hellsten U."/>
            <person name="Lyons J.B."/>
            <person name="Simakov O."/>
            <person name="Putnam N."/>
            <person name="Stites J."/>
            <person name="Kuroki Y."/>
            <person name="Tanaka T."/>
            <person name="Michiue T."/>
            <person name="Watanabe M."/>
            <person name="Bogdanovic O."/>
            <person name="Lister R."/>
            <person name="Georgiou G."/>
            <person name="Paranjpe S.S."/>
            <person name="van Kruijsbergen I."/>
            <person name="Shu S."/>
            <person name="Carlson J."/>
            <person name="Kinoshita T."/>
            <person name="Ohta Y."/>
            <person name="Mawaribuchi S."/>
            <person name="Jenkins J."/>
            <person name="Grimwood J."/>
            <person name="Schmutz J."/>
            <person name="Mitros T."/>
            <person name="Mozaffari S.V."/>
            <person name="Suzuki Y."/>
            <person name="Haramoto Y."/>
            <person name="Yamamoto T.S."/>
            <person name="Takagi C."/>
            <person name="Heald R."/>
            <person name="Miller K."/>
            <person name="Haudenschild C."/>
            <person name="Kitzman J."/>
            <person name="Nakayama T."/>
            <person name="Izutsu Y."/>
            <person name="Robert J."/>
            <person name="Fortriede J."/>
            <person name="Burns K."/>
            <person name="Lotay V."/>
            <person name="Karimi K."/>
            <person name="Yasuoka Y."/>
            <person name="Dichmann D.S."/>
            <person name="Flajnik M.F."/>
            <person name="Houston D.W."/>
            <person name="Shendure J."/>
            <person name="DuPasquier L."/>
            <person name="Vize P.D."/>
            <person name="Zorn A.M."/>
            <person name="Ito M."/>
            <person name="Marcotte E.M."/>
            <person name="Wallingford J.B."/>
            <person name="Ito Y."/>
            <person name="Asashima M."/>
            <person name="Ueno N."/>
            <person name="Matsuda Y."/>
            <person name="Veenstra G.J."/>
            <person name="Fujiyama A."/>
            <person name="Harland R.M."/>
            <person name="Taira M."/>
            <person name="Rokhsar D.S."/>
        </authorList>
    </citation>
    <scope>NUCLEOTIDE SEQUENCE [LARGE SCALE GENOMIC DNA]</scope>
    <source>
        <strain evidence="3">J</strain>
    </source>
</reference>
<feature type="region of interest" description="Disordered" evidence="1">
    <location>
        <begin position="1"/>
        <end position="51"/>
    </location>
</feature>
<evidence type="ECO:0000256" key="1">
    <source>
        <dbReference type="SAM" id="MobiDB-lite"/>
    </source>
</evidence>
<gene>
    <name evidence="2" type="ORF">XELAEV_18006374mg</name>
</gene>
<accession>A0A974I418</accession>
<evidence type="ECO:0000313" key="2">
    <source>
        <dbReference type="EMBL" id="OCU00596.1"/>
    </source>
</evidence>
<name>A0A974I418_XENLA</name>
<organism evidence="2 3">
    <name type="scientific">Xenopus laevis</name>
    <name type="common">African clawed frog</name>
    <dbReference type="NCBI Taxonomy" id="8355"/>
    <lineage>
        <taxon>Eukaryota</taxon>
        <taxon>Metazoa</taxon>
        <taxon>Chordata</taxon>
        <taxon>Craniata</taxon>
        <taxon>Vertebrata</taxon>
        <taxon>Euteleostomi</taxon>
        <taxon>Amphibia</taxon>
        <taxon>Batrachia</taxon>
        <taxon>Anura</taxon>
        <taxon>Pipoidea</taxon>
        <taxon>Pipidae</taxon>
        <taxon>Xenopodinae</taxon>
        <taxon>Xenopus</taxon>
        <taxon>Xenopus</taxon>
    </lineage>
</organism>
<sequence>MPLLHYIPRPPLQYSSDPDNFTHPRPAHDALLQSNPGSPIGPAALDTLKKV</sequence>
<protein>
    <submittedName>
        <fullName evidence="2">Uncharacterized protein</fullName>
    </submittedName>
</protein>